<keyword evidence="10" id="KW-1185">Reference proteome</keyword>
<comment type="similarity">
    <text evidence="2">Belongs to the major facilitator superfamily.</text>
</comment>
<protein>
    <submittedName>
        <fullName evidence="9">MFS general substrate transporter</fullName>
    </submittedName>
</protein>
<proteinExistence type="inferred from homology"/>
<dbReference type="PANTHER" id="PTHR23502:SF68">
    <property type="entry name" value="MULTIDRUG TRANSPORTER, PUTATIVE (AFU_ORTHOLOGUE AFUA_3G01120)-RELATED"/>
    <property type="match status" value="1"/>
</dbReference>
<evidence type="ECO:0000256" key="3">
    <source>
        <dbReference type="ARBA" id="ARBA00022692"/>
    </source>
</evidence>
<dbReference type="InterPro" id="IPR011701">
    <property type="entry name" value="MFS"/>
</dbReference>
<feature type="transmembrane region" description="Helical" evidence="7">
    <location>
        <begin position="295"/>
        <end position="319"/>
    </location>
</feature>
<name>A0A5N5X9X3_9EURO</name>
<feature type="transmembrane region" description="Helical" evidence="7">
    <location>
        <begin position="403"/>
        <end position="424"/>
    </location>
</feature>
<accession>A0A5N5X9X3</accession>
<feature type="transmembrane region" description="Helical" evidence="7">
    <location>
        <begin position="109"/>
        <end position="129"/>
    </location>
</feature>
<feature type="transmembrane region" description="Helical" evidence="7">
    <location>
        <begin position="162"/>
        <end position="184"/>
    </location>
</feature>
<dbReference type="GO" id="GO:0022857">
    <property type="term" value="F:transmembrane transporter activity"/>
    <property type="evidence" value="ECO:0007669"/>
    <property type="project" value="InterPro"/>
</dbReference>
<dbReference type="SUPFAM" id="SSF103473">
    <property type="entry name" value="MFS general substrate transporter"/>
    <property type="match status" value="1"/>
</dbReference>
<dbReference type="PANTHER" id="PTHR23502">
    <property type="entry name" value="MAJOR FACILITATOR SUPERFAMILY"/>
    <property type="match status" value="1"/>
</dbReference>
<evidence type="ECO:0000256" key="1">
    <source>
        <dbReference type="ARBA" id="ARBA00004141"/>
    </source>
</evidence>
<sequence length="507" mass="55181">MSQASPQEAARDLEKASVQGGEAFSNSDDSGASSVVEEKPTPDESILVDWDGPNDPQNPQNWSLSRKWWLVGLVAAVTFNISMASTVTAPAVPLIMERFNNSNAELESFIVSIYILGFAFGPLVVAPLSELYGRSLILHVTNVVFLVFNIACAVSTNLAMFIVFRFIVGLMACTPLTLGGGFIADLMTADHRARALTIWTMGPLLGPVLGPVIGGYLAQGAGWKWVFWLVTILSGILTISSFLFIRETYGPVLLIRKAARLRKETGNPNLHSKFDSRTSALDTCVRAIVRPAKMLLFSPIVAFMALYIAIIYAYMYLLFTSFTSVFMTNYGFTEGEAGLAYLGVGIGFIIGLLGTGIYSDKIVKKRRSTRPPAPEDHLPPTVVGAILVPVGLFIYGWTAEYKVHWIAPIIGTAFFGFGMLCGFMPVQLYLVETYTIYAASAIATNTVLRSLLGAVLPLAGQKLYKSLGYGWGNSLLGFIAVAFIPVTFVLLKFGARIRTSPRFQLKL</sequence>
<dbReference type="OrthoDB" id="5296287at2759"/>
<feature type="region of interest" description="Disordered" evidence="6">
    <location>
        <begin position="1"/>
        <end position="55"/>
    </location>
</feature>
<dbReference type="AlphaFoldDB" id="A0A5N5X9X3"/>
<evidence type="ECO:0000256" key="2">
    <source>
        <dbReference type="ARBA" id="ARBA00008335"/>
    </source>
</evidence>
<evidence type="ECO:0000256" key="6">
    <source>
        <dbReference type="SAM" id="MobiDB-lite"/>
    </source>
</evidence>
<evidence type="ECO:0000256" key="4">
    <source>
        <dbReference type="ARBA" id="ARBA00022989"/>
    </source>
</evidence>
<evidence type="ECO:0000256" key="5">
    <source>
        <dbReference type="ARBA" id="ARBA00023136"/>
    </source>
</evidence>
<evidence type="ECO:0000256" key="7">
    <source>
        <dbReference type="SAM" id="Phobius"/>
    </source>
</evidence>
<dbReference type="InterPro" id="IPR020846">
    <property type="entry name" value="MFS_dom"/>
</dbReference>
<keyword evidence="5 7" id="KW-0472">Membrane</keyword>
<organism evidence="9 10">
    <name type="scientific">Aspergillus leporis</name>
    <dbReference type="NCBI Taxonomy" id="41062"/>
    <lineage>
        <taxon>Eukaryota</taxon>
        <taxon>Fungi</taxon>
        <taxon>Dikarya</taxon>
        <taxon>Ascomycota</taxon>
        <taxon>Pezizomycotina</taxon>
        <taxon>Eurotiomycetes</taxon>
        <taxon>Eurotiomycetidae</taxon>
        <taxon>Eurotiales</taxon>
        <taxon>Aspergillaceae</taxon>
        <taxon>Aspergillus</taxon>
        <taxon>Aspergillus subgen. Circumdati</taxon>
    </lineage>
</organism>
<dbReference type="InterPro" id="IPR036259">
    <property type="entry name" value="MFS_trans_sf"/>
</dbReference>
<reference evidence="9 10" key="1">
    <citation type="submission" date="2019-04" db="EMBL/GenBank/DDBJ databases">
        <title>Friends and foes A comparative genomics study of 23 Aspergillus species from section Flavi.</title>
        <authorList>
            <consortium name="DOE Joint Genome Institute"/>
            <person name="Kjaerbolling I."/>
            <person name="Vesth T."/>
            <person name="Frisvad J.C."/>
            <person name="Nybo J.L."/>
            <person name="Theobald S."/>
            <person name="Kildgaard S."/>
            <person name="Isbrandt T."/>
            <person name="Kuo A."/>
            <person name="Sato A."/>
            <person name="Lyhne E.K."/>
            <person name="Kogle M.E."/>
            <person name="Wiebenga A."/>
            <person name="Kun R.S."/>
            <person name="Lubbers R.J."/>
            <person name="Makela M.R."/>
            <person name="Barry K."/>
            <person name="Chovatia M."/>
            <person name="Clum A."/>
            <person name="Daum C."/>
            <person name="Haridas S."/>
            <person name="He G."/>
            <person name="LaButti K."/>
            <person name="Lipzen A."/>
            <person name="Mondo S."/>
            <person name="Riley R."/>
            <person name="Salamov A."/>
            <person name="Simmons B.A."/>
            <person name="Magnuson J.K."/>
            <person name="Henrissat B."/>
            <person name="Mortensen U.H."/>
            <person name="Larsen T.O."/>
            <person name="Devries R.P."/>
            <person name="Grigoriev I.V."/>
            <person name="Machida M."/>
            <person name="Baker S.E."/>
            <person name="Andersen M.R."/>
        </authorList>
    </citation>
    <scope>NUCLEOTIDE SEQUENCE [LARGE SCALE GENOMIC DNA]</scope>
    <source>
        <strain evidence="9 10">CBS 151.66</strain>
    </source>
</reference>
<gene>
    <name evidence="9" type="ORF">BDV29DRAFT_95652</name>
</gene>
<feature type="transmembrane region" description="Helical" evidence="7">
    <location>
        <begin position="68"/>
        <end position="89"/>
    </location>
</feature>
<dbReference type="FunFam" id="1.20.1250.20:FF:000011">
    <property type="entry name" value="MFS multidrug transporter, putative"/>
    <property type="match status" value="1"/>
</dbReference>
<dbReference type="PROSITE" id="PS50850">
    <property type="entry name" value="MFS"/>
    <property type="match status" value="1"/>
</dbReference>
<feature type="transmembrane region" description="Helical" evidence="7">
    <location>
        <begin position="378"/>
        <end position="397"/>
    </location>
</feature>
<dbReference type="EMBL" id="ML732185">
    <property type="protein sequence ID" value="KAB8076132.1"/>
    <property type="molecule type" value="Genomic_DNA"/>
</dbReference>
<feature type="transmembrane region" description="Helical" evidence="7">
    <location>
        <begin position="471"/>
        <end position="493"/>
    </location>
</feature>
<evidence type="ECO:0000313" key="10">
    <source>
        <dbReference type="Proteomes" id="UP000326565"/>
    </source>
</evidence>
<feature type="transmembrane region" description="Helical" evidence="7">
    <location>
        <begin position="136"/>
        <end position="156"/>
    </location>
</feature>
<feature type="domain" description="Major facilitator superfamily (MFS) profile" evidence="8">
    <location>
        <begin position="70"/>
        <end position="500"/>
    </location>
</feature>
<feature type="transmembrane region" description="Helical" evidence="7">
    <location>
        <begin position="339"/>
        <end position="358"/>
    </location>
</feature>
<feature type="transmembrane region" description="Helical" evidence="7">
    <location>
        <begin position="196"/>
        <end position="219"/>
    </location>
</feature>
<dbReference type="Gene3D" id="1.20.1250.20">
    <property type="entry name" value="MFS general substrate transporter like domains"/>
    <property type="match status" value="1"/>
</dbReference>
<dbReference type="Proteomes" id="UP000326565">
    <property type="component" value="Unassembled WGS sequence"/>
</dbReference>
<feature type="transmembrane region" description="Helical" evidence="7">
    <location>
        <begin position="436"/>
        <end position="459"/>
    </location>
</feature>
<dbReference type="GO" id="GO:0016020">
    <property type="term" value="C:membrane"/>
    <property type="evidence" value="ECO:0007669"/>
    <property type="project" value="UniProtKB-SubCell"/>
</dbReference>
<feature type="transmembrane region" description="Helical" evidence="7">
    <location>
        <begin position="225"/>
        <end position="245"/>
    </location>
</feature>
<evidence type="ECO:0000259" key="8">
    <source>
        <dbReference type="PROSITE" id="PS50850"/>
    </source>
</evidence>
<feature type="compositionally biased region" description="Polar residues" evidence="6">
    <location>
        <begin position="24"/>
        <end position="33"/>
    </location>
</feature>
<keyword evidence="4 7" id="KW-1133">Transmembrane helix</keyword>
<dbReference type="Pfam" id="PF07690">
    <property type="entry name" value="MFS_1"/>
    <property type="match status" value="1"/>
</dbReference>
<comment type="subcellular location">
    <subcellularLocation>
        <location evidence="1">Membrane</location>
        <topology evidence="1">Multi-pass membrane protein</topology>
    </subcellularLocation>
</comment>
<keyword evidence="3 7" id="KW-0812">Transmembrane</keyword>
<evidence type="ECO:0000313" key="9">
    <source>
        <dbReference type="EMBL" id="KAB8076132.1"/>
    </source>
</evidence>
<dbReference type="CDD" id="cd17323">
    <property type="entry name" value="MFS_Tpo1_MDR_like"/>
    <property type="match status" value="1"/>
</dbReference>